<dbReference type="SUPFAM" id="SSF48452">
    <property type="entry name" value="TPR-like"/>
    <property type="match status" value="1"/>
</dbReference>
<keyword evidence="2" id="KW-0472">Membrane</keyword>
<accession>A0A1G1Y314</accession>
<gene>
    <name evidence="3" type="ORF">A2744_01055</name>
</gene>
<dbReference type="InterPro" id="IPR019734">
    <property type="entry name" value="TPR_rpt"/>
</dbReference>
<dbReference type="EMBL" id="MHIE01000001">
    <property type="protein sequence ID" value="OGY46729.1"/>
    <property type="molecule type" value="Genomic_DNA"/>
</dbReference>
<reference evidence="3 4" key="1">
    <citation type="journal article" date="2016" name="Nat. Commun.">
        <title>Thousands of microbial genomes shed light on interconnected biogeochemical processes in an aquifer system.</title>
        <authorList>
            <person name="Anantharaman K."/>
            <person name="Brown C.T."/>
            <person name="Hug L.A."/>
            <person name="Sharon I."/>
            <person name="Castelle C.J."/>
            <person name="Probst A.J."/>
            <person name="Thomas B.C."/>
            <person name="Singh A."/>
            <person name="Wilkins M.J."/>
            <person name="Karaoz U."/>
            <person name="Brodie E.L."/>
            <person name="Williams K.H."/>
            <person name="Hubbard S.S."/>
            <person name="Banfield J.F."/>
        </authorList>
    </citation>
    <scope>NUCLEOTIDE SEQUENCE [LARGE SCALE GENOMIC DNA]</scope>
</reference>
<dbReference type="Pfam" id="PF13181">
    <property type="entry name" value="TPR_8"/>
    <property type="match status" value="1"/>
</dbReference>
<evidence type="ECO:0000313" key="3">
    <source>
        <dbReference type="EMBL" id="OGY46729.1"/>
    </source>
</evidence>
<dbReference type="InterPro" id="IPR011990">
    <property type="entry name" value="TPR-like_helical_dom_sf"/>
</dbReference>
<dbReference type="PROSITE" id="PS50005">
    <property type="entry name" value="TPR"/>
    <property type="match status" value="1"/>
</dbReference>
<keyword evidence="1" id="KW-0802">TPR repeat</keyword>
<dbReference type="AlphaFoldDB" id="A0A1G1Y314"/>
<proteinExistence type="predicted"/>
<evidence type="ECO:0000313" key="4">
    <source>
        <dbReference type="Proteomes" id="UP000178240"/>
    </source>
</evidence>
<dbReference type="Proteomes" id="UP000178240">
    <property type="component" value="Unassembled WGS sequence"/>
</dbReference>
<keyword evidence="2" id="KW-0812">Transmembrane</keyword>
<dbReference type="STRING" id="1797535.A2744_01055"/>
<evidence type="ECO:0000256" key="2">
    <source>
        <dbReference type="SAM" id="Phobius"/>
    </source>
</evidence>
<dbReference type="Pfam" id="PF14559">
    <property type="entry name" value="TPR_19"/>
    <property type="match status" value="1"/>
</dbReference>
<name>A0A1G1Y314_9BACT</name>
<comment type="caution">
    <text evidence="3">The sequence shown here is derived from an EMBL/GenBank/DDBJ whole genome shotgun (WGS) entry which is preliminary data.</text>
</comment>
<keyword evidence="2" id="KW-1133">Transmembrane helix</keyword>
<feature type="transmembrane region" description="Helical" evidence="2">
    <location>
        <begin position="6"/>
        <end position="23"/>
    </location>
</feature>
<organism evidence="3 4">
    <name type="scientific">Candidatus Buchananbacteria bacterium RIFCSPHIGHO2_01_FULL_44_11</name>
    <dbReference type="NCBI Taxonomy" id="1797535"/>
    <lineage>
        <taxon>Bacteria</taxon>
        <taxon>Candidatus Buchananiibacteriota</taxon>
    </lineage>
</organism>
<sequence>MIYYLIPLAIIITSLSLLLSMIARKLPKLATINVDSIITEKNSVAKNRIILQRLVRKSVAVRYVLVKFFRPLVQQIVQLVSDFYQKIINLEQLKTQSTTPLKTIEIRREAKDILATAHQLLDEQKIDEAETAYIKVLELEKDNHDAYSGLVEVYLANRDYKKARETCRYNLKLLTKVAKGDTNGLKHKLASCHADLGYIYQLENRPTYALKSFEKAVNIEPNNPRFLDLLLKISIMLKRKELAWRTFNALKESDPENQKLAELKEEIDALPASSQAAAT</sequence>
<protein>
    <submittedName>
        <fullName evidence="3">Uncharacterized protein</fullName>
    </submittedName>
</protein>
<dbReference type="Gene3D" id="1.25.40.10">
    <property type="entry name" value="Tetratricopeptide repeat domain"/>
    <property type="match status" value="2"/>
</dbReference>
<evidence type="ECO:0000256" key="1">
    <source>
        <dbReference type="PROSITE-ProRule" id="PRU00339"/>
    </source>
</evidence>
<dbReference type="SMART" id="SM00028">
    <property type="entry name" value="TPR"/>
    <property type="match status" value="3"/>
</dbReference>
<feature type="repeat" description="TPR" evidence="1">
    <location>
        <begin position="190"/>
        <end position="223"/>
    </location>
</feature>